<dbReference type="EC" id="6.3.5.7" evidence="3 10"/>
<evidence type="ECO:0000313" key="12">
    <source>
        <dbReference type="EMBL" id="ADI21529.1"/>
    </source>
</evidence>
<organism evidence="12">
    <name type="scientific">uncultured verrucomicrobium HF0070_15G23</name>
    <dbReference type="NCBI Taxonomy" id="723594"/>
    <lineage>
        <taxon>Bacteria</taxon>
        <taxon>Pseudomonadati</taxon>
        <taxon>Verrucomicrobiota</taxon>
        <taxon>environmental samples</taxon>
    </lineage>
</organism>
<keyword evidence="8 10" id="KW-0648">Protein biosynthesis</keyword>
<keyword evidence="12" id="KW-0808">Transferase</keyword>
<comment type="catalytic activity">
    <reaction evidence="9 10">
        <text>L-glutamyl-tRNA(Gln) + L-glutamine + ATP + H2O = L-glutaminyl-tRNA(Gln) + L-glutamate + ADP + phosphate + H(+)</text>
        <dbReference type="Rhea" id="RHEA:17521"/>
        <dbReference type="Rhea" id="RHEA-COMP:9681"/>
        <dbReference type="Rhea" id="RHEA-COMP:9684"/>
        <dbReference type="ChEBI" id="CHEBI:15377"/>
        <dbReference type="ChEBI" id="CHEBI:15378"/>
        <dbReference type="ChEBI" id="CHEBI:29985"/>
        <dbReference type="ChEBI" id="CHEBI:30616"/>
        <dbReference type="ChEBI" id="CHEBI:43474"/>
        <dbReference type="ChEBI" id="CHEBI:58359"/>
        <dbReference type="ChEBI" id="CHEBI:78520"/>
        <dbReference type="ChEBI" id="CHEBI:78521"/>
        <dbReference type="ChEBI" id="CHEBI:456216"/>
        <dbReference type="EC" id="6.3.5.7"/>
    </reaction>
</comment>
<dbReference type="SUPFAM" id="SSF75304">
    <property type="entry name" value="Amidase signature (AS) enzymes"/>
    <property type="match status" value="1"/>
</dbReference>
<dbReference type="InterPro" id="IPR036928">
    <property type="entry name" value="AS_sf"/>
</dbReference>
<evidence type="ECO:0000256" key="7">
    <source>
        <dbReference type="ARBA" id="ARBA00022840"/>
    </source>
</evidence>
<dbReference type="InterPro" id="IPR004412">
    <property type="entry name" value="GatA"/>
</dbReference>
<dbReference type="GO" id="GO:0005524">
    <property type="term" value="F:ATP binding"/>
    <property type="evidence" value="ECO:0007669"/>
    <property type="project" value="UniProtKB-KW"/>
</dbReference>
<dbReference type="InterPro" id="IPR000120">
    <property type="entry name" value="Amidase"/>
</dbReference>
<evidence type="ECO:0000256" key="10">
    <source>
        <dbReference type="HAMAP-Rule" id="MF_00120"/>
    </source>
</evidence>
<feature type="active site" description="Charge relay system" evidence="10">
    <location>
        <position position="124"/>
    </location>
</feature>
<evidence type="ECO:0000259" key="11">
    <source>
        <dbReference type="Pfam" id="PF01425"/>
    </source>
</evidence>
<keyword evidence="6 10" id="KW-0547">Nucleotide-binding</keyword>
<reference evidence="12" key="1">
    <citation type="submission" date="2010-01" db="EMBL/GenBank/DDBJ databases">
        <title>Genome fragments of uncultured bacteria from the North Pacific subtropical Gyre.</title>
        <authorList>
            <person name="Pham V.D."/>
            <person name="Delong E.F."/>
        </authorList>
    </citation>
    <scope>NUCLEOTIDE SEQUENCE</scope>
</reference>
<feature type="active site" description="Charge relay system" evidence="10">
    <location>
        <position position="49"/>
    </location>
</feature>
<accession>E7C255</accession>
<dbReference type="EMBL" id="GU567957">
    <property type="protein sequence ID" value="ADI21529.1"/>
    <property type="molecule type" value="Genomic_DNA"/>
</dbReference>
<dbReference type="HAMAP" id="MF_00120">
    <property type="entry name" value="GatA"/>
    <property type="match status" value="1"/>
</dbReference>
<dbReference type="NCBIfam" id="TIGR00132">
    <property type="entry name" value="gatA"/>
    <property type="match status" value="1"/>
</dbReference>
<evidence type="ECO:0000256" key="3">
    <source>
        <dbReference type="ARBA" id="ARBA00012739"/>
    </source>
</evidence>
<dbReference type="Pfam" id="PF01425">
    <property type="entry name" value="Amidase"/>
    <property type="match status" value="1"/>
</dbReference>
<dbReference type="GO" id="GO:0050567">
    <property type="term" value="F:glutaminyl-tRNA synthase (glutamine-hydrolyzing) activity"/>
    <property type="evidence" value="ECO:0007669"/>
    <property type="project" value="UniProtKB-UniRule"/>
</dbReference>
<evidence type="ECO:0000256" key="4">
    <source>
        <dbReference type="ARBA" id="ARBA00014428"/>
    </source>
</evidence>
<keyword evidence="7 10" id="KW-0067">ATP-binding</keyword>
<gene>
    <name evidence="10" type="primary">gatA</name>
</gene>
<dbReference type="Gene3D" id="3.90.1300.10">
    <property type="entry name" value="Amidase signature (AS) domain"/>
    <property type="match status" value="1"/>
</dbReference>
<evidence type="ECO:0000256" key="9">
    <source>
        <dbReference type="ARBA" id="ARBA00047407"/>
    </source>
</evidence>
<feature type="domain" description="Amidase" evidence="11">
    <location>
        <begin position="2"/>
        <end position="436"/>
    </location>
</feature>
<feature type="active site" description="Acyl-ester intermediate" evidence="10">
    <location>
        <position position="148"/>
    </location>
</feature>
<evidence type="ECO:0000256" key="6">
    <source>
        <dbReference type="ARBA" id="ARBA00022741"/>
    </source>
</evidence>
<evidence type="ECO:0000256" key="8">
    <source>
        <dbReference type="ARBA" id="ARBA00022917"/>
    </source>
</evidence>
<dbReference type="InterPro" id="IPR023631">
    <property type="entry name" value="Amidase_dom"/>
</dbReference>
<dbReference type="GO" id="GO:0006412">
    <property type="term" value="P:translation"/>
    <property type="evidence" value="ECO:0007669"/>
    <property type="project" value="UniProtKB-UniRule"/>
</dbReference>
<proteinExistence type="inferred from homology"/>
<keyword evidence="5 10" id="KW-0436">Ligase</keyword>
<evidence type="ECO:0000256" key="1">
    <source>
        <dbReference type="ARBA" id="ARBA00008069"/>
    </source>
</evidence>
<evidence type="ECO:0000256" key="5">
    <source>
        <dbReference type="ARBA" id="ARBA00022598"/>
    </source>
</evidence>
<evidence type="ECO:0000256" key="2">
    <source>
        <dbReference type="ARBA" id="ARBA00011123"/>
    </source>
</evidence>
<name>E7C255_9BACT</name>
<comment type="subunit">
    <text evidence="2 10">Heterotrimer of A, B and C subunits.</text>
</comment>
<sequence>MNRINSVDDKLNAFISYDVEDALAQADNADKARSEGEEGPLLGVPVAIKDVIAVKNHPLSCASKILGNFESPYDATVIKKLREAGAIIFGRVNMDEFAMGSSTENSAFGPSRNPWDIDFTPGGSSGGSAVAVSADECIASLGSDTGGSIRQPAALCGCVGLKPSYGRVSRYGLVAFASSLDQIGSFTKDVKDAAIMLQVIAGSDDKDSTSVPEPVPDYTATLSGELKGMRIGLPREYQVDGLDTEVKAATESAVAKLEELGAEVKEISLPHTEYAIATYYIIATAEASANLARFDGVRYGARINGKDPEEMNCKTRGAGFGDEVKRRIILGTYVLSSGYYDAYYLRAQKVRTLIRQDFLEAFEHVDLIATPTTPTPAFKIGEKTKDPLQMYLSDIFTISCNLAGLCGVSLPCGFSEKGLPIGLQLLGRPFGESDLLRAAHVYQEATDWHTKRPDLD</sequence>
<dbReference type="GO" id="GO:0016740">
    <property type="term" value="F:transferase activity"/>
    <property type="evidence" value="ECO:0007669"/>
    <property type="project" value="UniProtKB-KW"/>
</dbReference>
<dbReference type="PANTHER" id="PTHR11895:SF151">
    <property type="entry name" value="GLUTAMYL-TRNA(GLN) AMIDOTRANSFERASE SUBUNIT A"/>
    <property type="match status" value="1"/>
</dbReference>
<comment type="similarity">
    <text evidence="1 10">Belongs to the amidase family. GatA subfamily.</text>
</comment>
<comment type="function">
    <text evidence="10">Allows the formation of correctly charged Gln-tRNA(Gln) through the transamidation of misacylated Glu-tRNA(Gln) in organisms which lack glutaminyl-tRNA synthetase. The reaction takes place in the presence of glutamine and ATP through an activated gamma-phospho-Glu-tRNA(Gln).</text>
</comment>
<dbReference type="AlphaFoldDB" id="E7C255"/>
<dbReference type="GO" id="GO:0030956">
    <property type="term" value="C:glutamyl-tRNA(Gln) amidotransferase complex"/>
    <property type="evidence" value="ECO:0007669"/>
    <property type="project" value="InterPro"/>
</dbReference>
<dbReference type="PROSITE" id="PS00571">
    <property type="entry name" value="AMIDASES"/>
    <property type="match status" value="1"/>
</dbReference>
<dbReference type="PANTHER" id="PTHR11895">
    <property type="entry name" value="TRANSAMIDASE"/>
    <property type="match status" value="1"/>
</dbReference>
<protein>
    <recommendedName>
        <fullName evidence="4 10">Glutamyl-tRNA(Gln) amidotransferase subunit A</fullName>
        <shortName evidence="10">Glu-ADT subunit A</shortName>
        <ecNumber evidence="3 10">6.3.5.7</ecNumber>
    </recommendedName>
</protein>
<dbReference type="InterPro" id="IPR020556">
    <property type="entry name" value="Amidase_CS"/>
</dbReference>